<dbReference type="GO" id="GO:0000049">
    <property type="term" value="F:tRNA binding"/>
    <property type="evidence" value="ECO:0007669"/>
    <property type="project" value="TreeGrafter"/>
</dbReference>
<dbReference type="InterPro" id="IPR056167">
    <property type="entry name" value="A-sol_ELP1"/>
</dbReference>
<dbReference type="PANTHER" id="PTHR12747:SF0">
    <property type="entry name" value="ELONGATOR COMPLEX PROTEIN 1"/>
    <property type="match status" value="1"/>
</dbReference>
<name>A0A3P8CB28_9TREM</name>
<dbReference type="PANTHER" id="PTHR12747">
    <property type="entry name" value="ELONGATOR COMPLEX PROTEIN 1"/>
    <property type="match status" value="1"/>
</dbReference>
<dbReference type="UniPathway" id="UPA00988"/>
<gene>
    <name evidence="2" type="ORF">SMTD_LOCUS1781</name>
</gene>
<dbReference type="AlphaFoldDB" id="A0A3P8CB28"/>
<dbReference type="Proteomes" id="UP000269396">
    <property type="component" value="Unassembled WGS sequence"/>
</dbReference>
<keyword evidence="3" id="KW-1185">Reference proteome</keyword>
<organism evidence="2 3">
    <name type="scientific">Schistosoma mattheei</name>
    <dbReference type="NCBI Taxonomy" id="31246"/>
    <lineage>
        <taxon>Eukaryota</taxon>
        <taxon>Metazoa</taxon>
        <taxon>Spiralia</taxon>
        <taxon>Lophotrochozoa</taxon>
        <taxon>Platyhelminthes</taxon>
        <taxon>Trematoda</taxon>
        <taxon>Digenea</taxon>
        <taxon>Strigeidida</taxon>
        <taxon>Schistosomatoidea</taxon>
        <taxon>Schistosomatidae</taxon>
        <taxon>Schistosoma</taxon>
    </lineage>
</organism>
<dbReference type="GO" id="GO:0033588">
    <property type="term" value="C:elongator holoenzyme complex"/>
    <property type="evidence" value="ECO:0007669"/>
    <property type="project" value="InterPro"/>
</dbReference>
<sequence>MYKVALGTYDLNFATIMAQRTQLDPKEYLAELNELNSITNDLKKYQCDTMEEAIAYQQFKIDHSLKKYSKALNYIWSTNKTFHSYDRFIRYLFLLDTVLDSPLPPTRLKCLTFPFHLLNFINNTPTARR</sequence>
<protein>
    <recommendedName>
        <fullName evidence="1">ELP1 alpha-solenoid domain-containing protein</fullName>
    </recommendedName>
</protein>
<evidence type="ECO:0000313" key="2">
    <source>
        <dbReference type="EMBL" id="VDO81342.1"/>
    </source>
</evidence>
<proteinExistence type="predicted"/>
<reference evidence="2 3" key="1">
    <citation type="submission" date="2018-11" db="EMBL/GenBank/DDBJ databases">
        <authorList>
            <consortium name="Pathogen Informatics"/>
        </authorList>
    </citation>
    <scope>NUCLEOTIDE SEQUENCE [LARGE SCALE GENOMIC DNA]</scope>
    <source>
        <strain>Denwood</strain>
        <strain evidence="3">Zambia</strain>
    </source>
</reference>
<feature type="domain" description="ELP1 alpha-solenoid" evidence="1">
    <location>
        <begin position="1"/>
        <end position="35"/>
    </location>
</feature>
<dbReference type="GO" id="GO:0002926">
    <property type="term" value="P:tRNA wobble base 5-methoxycarbonylmethyl-2-thiouridinylation"/>
    <property type="evidence" value="ECO:0007669"/>
    <property type="project" value="TreeGrafter"/>
</dbReference>
<evidence type="ECO:0000313" key="3">
    <source>
        <dbReference type="Proteomes" id="UP000269396"/>
    </source>
</evidence>
<dbReference type="InterPro" id="IPR006849">
    <property type="entry name" value="Elp1"/>
</dbReference>
<dbReference type="GO" id="GO:0005829">
    <property type="term" value="C:cytosol"/>
    <property type="evidence" value="ECO:0007669"/>
    <property type="project" value="TreeGrafter"/>
</dbReference>
<dbReference type="Pfam" id="PF23925">
    <property type="entry name" value="A-sol_ELP1"/>
    <property type="match status" value="1"/>
</dbReference>
<evidence type="ECO:0000259" key="1">
    <source>
        <dbReference type="Pfam" id="PF23925"/>
    </source>
</evidence>
<accession>A0A3P8CB28</accession>
<dbReference type="EMBL" id="UZAL01002113">
    <property type="protein sequence ID" value="VDO81342.1"/>
    <property type="molecule type" value="Genomic_DNA"/>
</dbReference>